<evidence type="ECO:0008006" key="4">
    <source>
        <dbReference type="Google" id="ProtNLM"/>
    </source>
</evidence>
<organism evidence="2 3">
    <name type="scientific">Plasmodium gallinaceum</name>
    <dbReference type="NCBI Taxonomy" id="5849"/>
    <lineage>
        <taxon>Eukaryota</taxon>
        <taxon>Sar</taxon>
        <taxon>Alveolata</taxon>
        <taxon>Apicomplexa</taxon>
        <taxon>Aconoidasida</taxon>
        <taxon>Haemosporida</taxon>
        <taxon>Plasmodiidae</taxon>
        <taxon>Plasmodium</taxon>
        <taxon>Plasmodium (Haemamoeba)</taxon>
    </lineage>
</organism>
<keyword evidence="3" id="KW-1185">Reference proteome</keyword>
<dbReference type="Proteomes" id="UP000220797">
    <property type="component" value="Unassembled WGS sequence"/>
</dbReference>
<dbReference type="OMA" id="QYGSKEY"/>
<dbReference type="AlphaFoldDB" id="A0A1J1GN14"/>
<reference evidence="2" key="1">
    <citation type="submission" date="2015-04" db="EMBL/GenBank/DDBJ databases">
        <authorList>
            <consortium name="Pathogen Informatics"/>
        </authorList>
    </citation>
    <scope>NUCLEOTIDE SEQUENCE [LARGE SCALE GENOMIC DNA]</scope>
    <source>
        <strain evidence="2">8A</strain>
    </source>
</reference>
<protein>
    <recommendedName>
        <fullName evidence="4">SURP motif domain-containing protein</fullName>
    </recommendedName>
</protein>
<dbReference type="RefSeq" id="XP_028526639.1">
    <property type="nucleotide sequence ID" value="XM_028675071.1"/>
</dbReference>
<evidence type="ECO:0000313" key="2">
    <source>
        <dbReference type="EMBL" id="CRG93818.1"/>
    </source>
</evidence>
<dbReference type="VEuPathDB" id="PlasmoDB:PGAL8A_00152700"/>
<keyword evidence="1" id="KW-0175">Coiled coil</keyword>
<feature type="coiled-coil region" evidence="1">
    <location>
        <begin position="97"/>
        <end position="160"/>
    </location>
</feature>
<proteinExistence type="predicted"/>
<evidence type="ECO:0000313" key="3">
    <source>
        <dbReference type="Proteomes" id="UP000220797"/>
    </source>
</evidence>
<gene>
    <name evidence="2" type="ORF">PGAL8A_00152700</name>
</gene>
<accession>A0A1J1GN14</accession>
<dbReference type="EMBL" id="CVMV01000019">
    <property type="protein sequence ID" value="CRG93818.1"/>
    <property type="molecule type" value="Genomic_DNA"/>
</dbReference>
<sequence>MSFNNFNKEPPPEYLNHIYESDIVEFYLKLDNDLLIKFPFLHVDHPLHEYYQFIKLNTTKRIIKKYPNFIPRSLKNLFEFVVELENKKVTKNETTTKILKEKQMKNLKEKKKKKDEEKDQSYSTLFMKYMESDEESDKTIKEEKEEKEDLTNNENFKEVDDIVNKFPPKNESSNNYLQFLIRCIENLKYLQYGSKEYDYFTKKLLCSKSDSNFISRKITSIDFLTFIYKLDEYKINFENICGNINEDEKVEEKDNLKMIQDYRRERAKLILHGFKKK</sequence>
<name>A0A1J1GN14_PLAGA</name>
<comment type="caution">
    <text evidence="2">The sequence shown here is derived from an EMBL/GenBank/DDBJ whole genome shotgun (WGS) entry which is preliminary data.</text>
</comment>
<dbReference type="OrthoDB" id="5836667at2759"/>
<evidence type="ECO:0000256" key="1">
    <source>
        <dbReference type="SAM" id="Coils"/>
    </source>
</evidence>
<dbReference type="GeneID" id="39730051"/>